<feature type="transmembrane region" description="Helical" evidence="5">
    <location>
        <begin position="423"/>
        <end position="446"/>
    </location>
</feature>
<dbReference type="PANTHER" id="PTHR23503:SF96">
    <property type="entry name" value="MAJOR FACILITATOR SUPERFAMILY (MFS) PROFILE DOMAIN-CONTAINING PROTEIN"/>
    <property type="match status" value="1"/>
</dbReference>
<name>A0A7E4VEN6_PANRE</name>
<feature type="transmembrane region" description="Helical" evidence="5">
    <location>
        <begin position="150"/>
        <end position="174"/>
    </location>
</feature>
<organism evidence="7 8">
    <name type="scientific">Panagrellus redivivus</name>
    <name type="common">Microworm</name>
    <dbReference type="NCBI Taxonomy" id="6233"/>
    <lineage>
        <taxon>Eukaryota</taxon>
        <taxon>Metazoa</taxon>
        <taxon>Ecdysozoa</taxon>
        <taxon>Nematoda</taxon>
        <taxon>Chromadorea</taxon>
        <taxon>Rhabditida</taxon>
        <taxon>Tylenchina</taxon>
        <taxon>Panagrolaimomorpha</taxon>
        <taxon>Panagrolaimoidea</taxon>
        <taxon>Panagrolaimidae</taxon>
        <taxon>Panagrellus</taxon>
    </lineage>
</organism>
<dbReference type="InterPro" id="IPR005828">
    <property type="entry name" value="MFS_sugar_transport-like"/>
</dbReference>
<keyword evidence="7" id="KW-1185">Reference proteome</keyword>
<evidence type="ECO:0000256" key="1">
    <source>
        <dbReference type="ARBA" id="ARBA00004141"/>
    </source>
</evidence>
<dbReference type="PANTHER" id="PTHR23503">
    <property type="entry name" value="SOLUTE CARRIER FAMILY 2"/>
    <property type="match status" value="1"/>
</dbReference>
<evidence type="ECO:0000256" key="2">
    <source>
        <dbReference type="ARBA" id="ARBA00022692"/>
    </source>
</evidence>
<reference evidence="7" key="1">
    <citation type="journal article" date="2013" name="Genetics">
        <title>The draft genome and transcriptome of Panagrellus redivivus are shaped by the harsh demands of a free-living lifestyle.</title>
        <authorList>
            <person name="Srinivasan J."/>
            <person name="Dillman A.R."/>
            <person name="Macchietto M.G."/>
            <person name="Heikkinen L."/>
            <person name="Lakso M."/>
            <person name="Fracchia K.M."/>
            <person name="Antoshechkin I."/>
            <person name="Mortazavi A."/>
            <person name="Wong G."/>
            <person name="Sternberg P.W."/>
        </authorList>
    </citation>
    <scope>NUCLEOTIDE SEQUENCE [LARGE SCALE GENOMIC DNA]</scope>
    <source>
        <strain evidence="7">MT8872</strain>
    </source>
</reference>
<feature type="transmembrane region" description="Helical" evidence="5">
    <location>
        <begin position="180"/>
        <end position="201"/>
    </location>
</feature>
<keyword evidence="4 5" id="KW-0472">Membrane</keyword>
<keyword evidence="2 5" id="KW-0812">Transmembrane</keyword>
<dbReference type="GO" id="GO:0015149">
    <property type="term" value="F:hexose transmembrane transporter activity"/>
    <property type="evidence" value="ECO:0007669"/>
    <property type="project" value="TreeGrafter"/>
</dbReference>
<reference evidence="8" key="2">
    <citation type="submission" date="2020-10" db="UniProtKB">
        <authorList>
            <consortium name="WormBaseParasite"/>
        </authorList>
    </citation>
    <scope>IDENTIFICATION</scope>
</reference>
<dbReference type="SUPFAM" id="SSF103473">
    <property type="entry name" value="MFS general substrate transporter"/>
    <property type="match status" value="1"/>
</dbReference>
<dbReference type="InterPro" id="IPR036259">
    <property type="entry name" value="MFS_trans_sf"/>
</dbReference>
<dbReference type="Proteomes" id="UP000492821">
    <property type="component" value="Unassembled WGS sequence"/>
</dbReference>
<dbReference type="Gene3D" id="1.20.1250.20">
    <property type="entry name" value="MFS general substrate transporter like domains"/>
    <property type="match status" value="1"/>
</dbReference>
<feature type="domain" description="Major facilitator superfamily (MFS) profile" evidence="6">
    <location>
        <begin position="9"/>
        <end position="452"/>
    </location>
</feature>
<feature type="transmembrane region" description="Helical" evidence="5">
    <location>
        <begin position="57"/>
        <end position="77"/>
    </location>
</feature>
<evidence type="ECO:0000256" key="3">
    <source>
        <dbReference type="ARBA" id="ARBA00022989"/>
    </source>
</evidence>
<feature type="transmembrane region" description="Helical" evidence="5">
    <location>
        <begin position="266"/>
        <end position="288"/>
    </location>
</feature>
<comment type="subcellular location">
    <subcellularLocation>
        <location evidence="1">Membrane</location>
        <topology evidence="1">Multi-pass membrane protein</topology>
    </subcellularLocation>
</comment>
<evidence type="ECO:0000256" key="4">
    <source>
        <dbReference type="ARBA" id="ARBA00023136"/>
    </source>
</evidence>
<feature type="transmembrane region" description="Helical" evidence="5">
    <location>
        <begin position="300"/>
        <end position="320"/>
    </location>
</feature>
<dbReference type="InterPro" id="IPR020846">
    <property type="entry name" value="MFS_dom"/>
</dbReference>
<evidence type="ECO:0000313" key="8">
    <source>
        <dbReference type="WBParaSite" id="Pan_g19529.t1"/>
    </source>
</evidence>
<dbReference type="InterPro" id="IPR003663">
    <property type="entry name" value="Sugar/inositol_transpt"/>
</dbReference>
<dbReference type="Pfam" id="PF00083">
    <property type="entry name" value="Sugar_tr"/>
    <property type="match status" value="1"/>
</dbReference>
<sequence length="480" mass="51691">MNRRLFIAAVSVSAAGAFHFGFQLVITDPSQSAFESFVKTSIKRNYGSQIDESSLDVIWGALVAAYFVGAIFGSLAISSLSDGFGRKSTLLGAYICCILALMCAIVSHFVTSFELYGISRLLLGFGCALSIGVGPVYLSEISPKHLRGKIGMSTGISVQLGLVVGAVVSMPQVWGTYGNWWIIYVFEAAILMMGALVVCFLPESPVYSLSKSDKLAAMTSIEYFHNCPLDDTIDLIKSMDIGSSPKLGLLEIWHDKTGRPGLIIGLIARFGTAFSGIAAINAFAVDIFEAGGLGSFSASWANTALSFASFLATLAATTAVERFGRRFLMLIGSGVLIACNVVIVILLYAHEHTKYKFVEISLVIVFAVFLIFFAIGPGPICYFINAELNDSASRGAAQSWTSCMQQLCRAILLFAFLPVKSAVGASGAFLVLFIGPLVWSTVYLYYRLPETKNRSSEVEIMQAKDALPAAPRWISWALPS</sequence>
<accession>A0A7E4VEN6</accession>
<dbReference type="GO" id="GO:0016020">
    <property type="term" value="C:membrane"/>
    <property type="evidence" value="ECO:0007669"/>
    <property type="project" value="UniProtKB-SubCell"/>
</dbReference>
<protein>
    <submittedName>
        <fullName evidence="8">MFS domain-containing protein</fullName>
    </submittedName>
</protein>
<dbReference type="WBParaSite" id="Pan_g19529.t1">
    <property type="protein sequence ID" value="Pan_g19529.t1"/>
    <property type="gene ID" value="Pan_g19529"/>
</dbReference>
<keyword evidence="3 5" id="KW-1133">Transmembrane helix</keyword>
<dbReference type="AlphaFoldDB" id="A0A7E4VEN6"/>
<feature type="transmembrane region" description="Helical" evidence="5">
    <location>
        <begin position="89"/>
        <end position="110"/>
    </location>
</feature>
<evidence type="ECO:0000259" key="6">
    <source>
        <dbReference type="PROSITE" id="PS50850"/>
    </source>
</evidence>
<evidence type="ECO:0000313" key="7">
    <source>
        <dbReference type="Proteomes" id="UP000492821"/>
    </source>
</evidence>
<dbReference type="InterPro" id="IPR045263">
    <property type="entry name" value="GLUT"/>
</dbReference>
<dbReference type="PROSITE" id="PS50850">
    <property type="entry name" value="MFS"/>
    <property type="match status" value="1"/>
</dbReference>
<proteinExistence type="predicted"/>
<dbReference type="PRINTS" id="PR00171">
    <property type="entry name" value="SUGRTRNSPORT"/>
</dbReference>
<feature type="transmembrane region" description="Helical" evidence="5">
    <location>
        <begin position="327"/>
        <end position="348"/>
    </location>
</feature>
<feature type="transmembrane region" description="Helical" evidence="5">
    <location>
        <begin position="360"/>
        <end position="384"/>
    </location>
</feature>
<feature type="transmembrane region" description="Helical" evidence="5">
    <location>
        <begin position="116"/>
        <end position="138"/>
    </location>
</feature>
<evidence type="ECO:0000256" key="5">
    <source>
        <dbReference type="SAM" id="Phobius"/>
    </source>
</evidence>